<sequence>MENHLDMSGYDDEDNAMLVFGLIQNGGLWLALHNAGDRVSSAAKHFTDTGATDYARLLLQARALVFPDFVPATVEARRLALDNLDDAQEDELQHLTDQILDLDDPI</sequence>
<evidence type="ECO:0000259" key="1">
    <source>
        <dbReference type="Pfam" id="PF14300"/>
    </source>
</evidence>
<gene>
    <name evidence="2" type="ORF">SAMN06309945_2511</name>
</gene>
<evidence type="ECO:0000313" key="2">
    <source>
        <dbReference type="EMBL" id="SKC67446.1"/>
    </source>
</evidence>
<name>A0A1T5KUI5_9MICO</name>
<feature type="domain" description="DNA mimic protein DMP19 C-terminal" evidence="1">
    <location>
        <begin position="20"/>
        <end position="104"/>
    </location>
</feature>
<dbReference type="Proteomes" id="UP000190857">
    <property type="component" value="Unassembled WGS sequence"/>
</dbReference>
<reference evidence="2 3" key="1">
    <citation type="submission" date="2017-02" db="EMBL/GenBank/DDBJ databases">
        <authorList>
            <person name="Peterson S.W."/>
        </authorList>
    </citation>
    <scope>NUCLEOTIDE SEQUENCE [LARGE SCALE GENOMIC DNA]</scope>
    <source>
        <strain evidence="2 3">VKM Ac-2059</strain>
    </source>
</reference>
<evidence type="ECO:0000313" key="3">
    <source>
        <dbReference type="Proteomes" id="UP000190857"/>
    </source>
</evidence>
<dbReference type="InterPro" id="IPR025402">
    <property type="entry name" value="DMP19_C"/>
</dbReference>
<proteinExistence type="predicted"/>
<dbReference type="AlphaFoldDB" id="A0A1T5KUI5"/>
<organism evidence="2 3">
    <name type="scientific">Okibacterium fritillariae</name>
    <dbReference type="NCBI Taxonomy" id="123320"/>
    <lineage>
        <taxon>Bacteria</taxon>
        <taxon>Bacillati</taxon>
        <taxon>Actinomycetota</taxon>
        <taxon>Actinomycetes</taxon>
        <taxon>Micrococcales</taxon>
        <taxon>Microbacteriaceae</taxon>
        <taxon>Okibacterium</taxon>
    </lineage>
</organism>
<dbReference type="EMBL" id="FUZP01000003">
    <property type="protein sequence ID" value="SKC67446.1"/>
    <property type="molecule type" value="Genomic_DNA"/>
</dbReference>
<dbReference type="Pfam" id="PF14300">
    <property type="entry name" value="DMP19"/>
    <property type="match status" value="1"/>
</dbReference>
<accession>A0A1T5KUI5</accession>
<protein>
    <recommendedName>
        <fullName evidence="1">DNA mimic protein DMP19 C-terminal domain-containing protein</fullName>
    </recommendedName>
</protein>
<keyword evidence="3" id="KW-1185">Reference proteome</keyword>